<dbReference type="Gene3D" id="3.90.79.10">
    <property type="entry name" value="Nucleoside Triphosphate Pyrophosphohydrolase"/>
    <property type="match status" value="1"/>
</dbReference>
<evidence type="ECO:0000256" key="1">
    <source>
        <dbReference type="ARBA" id="ARBA00001936"/>
    </source>
</evidence>
<gene>
    <name evidence="8" type="ORF">DMN91_007516</name>
</gene>
<dbReference type="PANTHER" id="PTHR12992">
    <property type="entry name" value="NUDIX HYDROLASE"/>
    <property type="match status" value="1"/>
</dbReference>
<dbReference type="Pfam" id="PF00293">
    <property type="entry name" value="NUDIX"/>
    <property type="match status" value="1"/>
</dbReference>
<accession>A0A3L8DL57</accession>
<dbReference type="InterPro" id="IPR000086">
    <property type="entry name" value="NUDIX_hydrolase_dom"/>
</dbReference>
<sequence>MLYKKSEVRHLSRCLLNFSRRVDYLECSSVIVRAIARHARVKFLFEISRYHLLLMRLSVARTRSLLRAYSIASNHSANMSSPEHAQALRPEKVLSESNRKSCIERLQSYKLLKIENYNESIQEAAVLVPLCIYKGELGLLYTQRSIKLTSNGGQVSFPGGMRDKCDANLEETALRETWEELKIPKEKIDVWTTAMLILKNDVNVMPVLAYIGEVEPEQLEINPDEVEEAFVVTLEKLCDPTLHAYTRFKNFRLCLPAFIGGKYRVWGFTGMITHIVLECLLPDVYKHKIQQVNFLRKDTSGEVEAKPSTKQNITLSKI</sequence>
<evidence type="ECO:0000256" key="4">
    <source>
        <dbReference type="ARBA" id="ARBA00022801"/>
    </source>
</evidence>
<evidence type="ECO:0000256" key="3">
    <source>
        <dbReference type="ARBA" id="ARBA00022723"/>
    </source>
</evidence>
<dbReference type="InterPro" id="IPR045121">
    <property type="entry name" value="CoAse"/>
</dbReference>
<keyword evidence="4" id="KW-0378">Hydrolase</keyword>
<dbReference type="PROSITE" id="PS51462">
    <property type="entry name" value="NUDIX"/>
    <property type="match status" value="1"/>
</dbReference>
<organism evidence="8 9">
    <name type="scientific">Ooceraea biroi</name>
    <name type="common">Clonal raider ant</name>
    <name type="synonym">Cerapachys biroi</name>
    <dbReference type="NCBI Taxonomy" id="2015173"/>
    <lineage>
        <taxon>Eukaryota</taxon>
        <taxon>Metazoa</taxon>
        <taxon>Ecdysozoa</taxon>
        <taxon>Arthropoda</taxon>
        <taxon>Hexapoda</taxon>
        <taxon>Insecta</taxon>
        <taxon>Pterygota</taxon>
        <taxon>Neoptera</taxon>
        <taxon>Endopterygota</taxon>
        <taxon>Hymenoptera</taxon>
        <taxon>Apocrita</taxon>
        <taxon>Aculeata</taxon>
        <taxon>Formicoidea</taxon>
        <taxon>Formicidae</taxon>
        <taxon>Dorylinae</taxon>
        <taxon>Ooceraea</taxon>
    </lineage>
</organism>
<dbReference type="CDD" id="cd03426">
    <property type="entry name" value="NUDIX_CoAse_Nudt7"/>
    <property type="match status" value="1"/>
</dbReference>
<name>A0A3L8DL57_OOCBI</name>
<keyword evidence="3" id="KW-0479">Metal-binding</keyword>
<keyword evidence="6" id="KW-0464">Manganese</keyword>
<dbReference type="EMBL" id="QOIP01000007">
    <property type="protein sequence ID" value="RLU20902.1"/>
    <property type="molecule type" value="Genomic_DNA"/>
</dbReference>
<dbReference type="InterPro" id="IPR015797">
    <property type="entry name" value="NUDIX_hydrolase-like_dom_sf"/>
</dbReference>
<comment type="caution">
    <text evidence="8">The sequence shown here is derived from an EMBL/GenBank/DDBJ whole genome shotgun (WGS) entry which is preliminary data.</text>
</comment>
<dbReference type="SUPFAM" id="SSF55811">
    <property type="entry name" value="Nudix"/>
    <property type="match status" value="1"/>
</dbReference>
<dbReference type="GO" id="GO:0010945">
    <property type="term" value="F:coenzyme A diphosphatase activity"/>
    <property type="evidence" value="ECO:0007669"/>
    <property type="project" value="InterPro"/>
</dbReference>
<evidence type="ECO:0000313" key="9">
    <source>
        <dbReference type="Proteomes" id="UP000279307"/>
    </source>
</evidence>
<keyword evidence="5" id="KW-0460">Magnesium</keyword>
<comment type="cofactor">
    <cofactor evidence="1">
        <name>Mn(2+)</name>
        <dbReference type="ChEBI" id="CHEBI:29035"/>
    </cofactor>
</comment>
<dbReference type="AlphaFoldDB" id="A0A3L8DL57"/>
<evidence type="ECO:0000256" key="6">
    <source>
        <dbReference type="ARBA" id="ARBA00023211"/>
    </source>
</evidence>
<dbReference type="OrthoDB" id="206213at2759"/>
<evidence type="ECO:0000313" key="8">
    <source>
        <dbReference type="EMBL" id="RLU20902.1"/>
    </source>
</evidence>
<dbReference type="GO" id="GO:0046872">
    <property type="term" value="F:metal ion binding"/>
    <property type="evidence" value="ECO:0007669"/>
    <property type="project" value="UniProtKB-KW"/>
</dbReference>
<proteinExistence type="predicted"/>
<comment type="cofactor">
    <cofactor evidence="2">
        <name>Mg(2+)</name>
        <dbReference type="ChEBI" id="CHEBI:18420"/>
    </cofactor>
</comment>
<evidence type="ECO:0000256" key="2">
    <source>
        <dbReference type="ARBA" id="ARBA00001946"/>
    </source>
</evidence>
<evidence type="ECO:0000256" key="5">
    <source>
        <dbReference type="ARBA" id="ARBA00022842"/>
    </source>
</evidence>
<protein>
    <recommendedName>
        <fullName evidence="7">Nudix hydrolase domain-containing protein</fullName>
    </recommendedName>
</protein>
<dbReference type="Proteomes" id="UP000279307">
    <property type="component" value="Chromosome 7"/>
</dbReference>
<feature type="domain" description="Nudix hydrolase" evidence="7">
    <location>
        <begin position="121"/>
        <end position="255"/>
    </location>
</feature>
<reference evidence="8 9" key="1">
    <citation type="journal article" date="2018" name="Genome Res.">
        <title>The genomic architecture and molecular evolution of ant odorant receptors.</title>
        <authorList>
            <person name="McKenzie S.K."/>
            <person name="Kronauer D.J.C."/>
        </authorList>
    </citation>
    <scope>NUCLEOTIDE SEQUENCE [LARGE SCALE GENOMIC DNA]</scope>
    <source>
        <strain evidence="8">Clonal line C1</strain>
    </source>
</reference>
<evidence type="ECO:0000259" key="7">
    <source>
        <dbReference type="PROSITE" id="PS51462"/>
    </source>
</evidence>
<dbReference type="PANTHER" id="PTHR12992:SF11">
    <property type="entry name" value="MITOCHONDRIAL COENZYME A DIPHOSPHATASE NUDT8"/>
    <property type="match status" value="1"/>
</dbReference>